<evidence type="ECO:0000313" key="3">
    <source>
        <dbReference type="Proteomes" id="UP000249799"/>
    </source>
</evidence>
<dbReference type="EMBL" id="CP030032">
    <property type="protein sequence ID" value="AWV90256.1"/>
    <property type="molecule type" value="Genomic_DNA"/>
</dbReference>
<dbReference type="Proteomes" id="UP000249799">
    <property type="component" value="Chromosome"/>
</dbReference>
<dbReference type="SUPFAM" id="SSF51556">
    <property type="entry name" value="Metallo-dependent hydrolases"/>
    <property type="match status" value="1"/>
</dbReference>
<proteinExistence type="predicted"/>
<dbReference type="OrthoDB" id="5485695at2"/>
<dbReference type="InterPro" id="IPR011059">
    <property type="entry name" value="Metal-dep_hydrolase_composite"/>
</dbReference>
<evidence type="ECO:0000259" key="1">
    <source>
        <dbReference type="Pfam" id="PF07969"/>
    </source>
</evidence>
<dbReference type="InterPro" id="IPR032466">
    <property type="entry name" value="Metal_Hydrolase"/>
</dbReference>
<dbReference type="Gene3D" id="3.20.20.140">
    <property type="entry name" value="Metal-dependent hydrolases"/>
    <property type="match status" value="1"/>
</dbReference>
<reference evidence="2 3" key="1">
    <citation type="submission" date="2018-06" db="EMBL/GenBank/DDBJ databases">
        <title>Lujinxingia sediminis gen. nov. sp. nov., a new facultative anaerobic member of the class Deltaproteobacteria, and proposal of Lujinxingaceae fam. nov.</title>
        <authorList>
            <person name="Guo L.-Y."/>
            <person name="Li C.-M."/>
            <person name="Wang S."/>
            <person name="Du Z.-J."/>
        </authorList>
    </citation>
    <scope>NUCLEOTIDE SEQUENCE [LARGE SCALE GENOMIC DNA]</scope>
    <source>
        <strain evidence="2 3">FA350</strain>
    </source>
</reference>
<gene>
    <name evidence="2" type="ORF">DN745_13320</name>
</gene>
<dbReference type="Gene3D" id="3.10.310.70">
    <property type="match status" value="1"/>
</dbReference>
<keyword evidence="3" id="KW-1185">Reference proteome</keyword>
<dbReference type="Gene3D" id="2.30.40.10">
    <property type="entry name" value="Urease, subunit C, domain 1"/>
    <property type="match status" value="1"/>
</dbReference>
<name>A0A2Z4FNF5_9DELT</name>
<dbReference type="InterPro" id="IPR013108">
    <property type="entry name" value="Amidohydro_3"/>
</dbReference>
<dbReference type="PANTHER" id="PTHR22642:SF2">
    <property type="entry name" value="PROTEIN LONG AFTER FAR-RED 3"/>
    <property type="match status" value="1"/>
</dbReference>
<dbReference type="GO" id="GO:0016810">
    <property type="term" value="F:hydrolase activity, acting on carbon-nitrogen (but not peptide) bonds"/>
    <property type="evidence" value="ECO:0007669"/>
    <property type="project" value="InterPro"/>
</dbReference>
<dbReference type="PANTHER" id="PTHR22642">
    <property type="entry name" value="IMIDAZOLONEPROPIONASE"/>
    <property type="match status" value="1"/>
</dbReference>
<dbReference type="AlphaFoldDB" id="A0A2Z4FNF5"/>
<dbReference type="CDD" id="cd01300">
    <property type="entry name" value="YtcJ_like"/>
    <property type="match status" value="1"/>
</dbReference>
<dbReference type="InterPro" id="IPR033932">
    <property type="entry name" value="YtcJ-like"/>
</dbReference>
<protein>
    <recommendedName>
        <fullName evidence="1">Amidohydrolase 3 domain-containing protein</fullName>
    </recommendedName>
</protein>
<accession>A0A2Z4FNF5</accession>
<organism evidence="2 3">
    <name type="scientific">Bradymonas sediminis</name>
    <dbReference type="NCBI Taxonomy" id="1548548"/>
    <lineage>
        <taxon>Bacteria</taxon>
        <taxon>Deltaproteobacteria</taxon>
        <taxon>Bradymonadales</taxon>
        <taxon>Bradymonadaceae</taxon>
        <taxon>Bradymonas</taxon>
    </lineage>
</organism>
<evidence type="ECO:0000313" key="2">
    <source>
        <dbReference type="EMBL" id="AWV90256.1"/>
    </source>
</evidence>
<feature type="domain" description="Amidohydrolase 3" evidence="1">
    <location>
        <begin position="111"/>
        <end position="581"/>
    </location>
</feature>
<dbReference type="KEGG" id="bsed:DN745_13320"/>
<dbReference type="Pfam" id="PF07969">
    <property type="entry name" value="Amidohydro_3"/>
    <property type="match status" value="1"/>
</dbReference>
<dbReference type="SUPFAM" id="SSF51338">
    <property type="entry name" value="Composite domain of metallo-dependent hydrolases"/>
    <property type="match status" value="1"/>
</dbReference>
<sequence length="586" mass="64000">MGAAGVCEGALPDNAREYRGKRAGMTESGACVFSRATLRFWRTPWAVARVVYRRDYQQKGAVLLISHRCIYLDAQGHKTDALLVREGRVVAIGDEAVAMHREDEPVVLPQGACLFPALADAHVHLWGVGMRAGSIDMTGTTGPQQIYRRLQTVRDLPDITISELSPSGWVLGHGWNENSWSDSAELQRRELDAIFPDIPVCLHRIDRHAVACNSEALRRARLDESYQFVGSGNARKNADGQLSGVCVDQAMMPILAAIPAATEDEDRQLLEDTAHILRKHGVASAHMALTEVARVAMLQRLAQSGELPIRVFAMIDGTDPALGEALEAGPLHDPNAWVSARTIKYFADGALGSKGAHLFEPYPDGTLGLVMHDADELAGRIAGLIESGWQVAVHAIGDAAAHGVLNAFAGADAAQRERVRPRLEHCQMMTSDDAQRFEALSVLASIQPIHLRGDAVWAQNMLTNAQLDRLYSWREIADNALLAAGSDYPIDDPNPWHGIATALTRRLSDGRLFAPDKALTRREILAAYTSGAAYAAHWEKDLGRLDVGYIADVIALSDDPFSASPERIWEMQVLQMWMDGIEVALS</sequence>